<feature type="region of interest" description="Disordered" evidence="1">
    <location>
        <begin position="170"/>
        <end position="206"/>
    </location>
</feature>
<feature type="compositionally biased region" description="Polar residues" evidence="1">
    <location>
        <begin position="330"/>
        <end position="348"/>
    </location>
</feature>
<gene>
    <name evidence="3" type="ORF">CANARDRAFT_29188</name>
</gene>
<keyword evidence="4" id="KW-1185">Reference proteome</keyword>
<dbReference type="InterPro" id="IPR000095">
    <property type="entry name" value="CRIB_dom"/>
</dbReference>
<name>A0A1E4SXS9_9ASCO</name>
<evidence type="ECO:0000313" key="4">
    <source>
        <dbReference type="Proteomes" id="UP000094801"/>
    </source>
</evidence>
<dbReference type="Proteomes" id="UP000094801">
    <property type="component" value="Unassembled WGS sequence"/>
</dbReference>
<accession>A0A1E4SXS9</accession>
<feature type="compositionally biased region" description="Polar residues" evidence="1">
    <location>
        <begin position="366"/>
        <end position="380"/>
    </location>
</feature>
<evidence type="ECO:0000256" key="1">
    <source>
        <dbReference type="SAM" id="MobiDB-lite"/>
    </source>
</evidence>
<feature type="region of interest" description="Disordered" evidence="1">
    <location>
        <begin position="1"/>
        <end position="24"/>
    </location>
</feature>
<feature type="compositionally biased region" description="Low complexity" evidence="1">
    <location>
        <begin position="349"/>
        <end position="365"/>
    </location>
</feature>
<sequence>MIGKSPQFESLWIDNNSKPTKQQTTKKSIKNFLNNSKTNQLLQLFDLEIDSITKKYKFGNNKSNGSKPNSPNLVSTPFGFNHISHISDKESFGIEKSFQANDISLLPSFLEPIIQEDEEEEQQQQQQQQQQQFIDESSNDNVISLDPTLNDEQLPFRAFSSFRTSPTPILTSSSLNDYNNSSLRHSRTRSQSSFSNNNINGGNFMSRSNSTFTRTTSMSTLNSLTSSVVNYPTMIQSSSHSKKLSINYNNLRLPSIAQEDFDSLRNSQFSEFSYTKSEQQSPRSISKQQQLMLTNDVVEEEEEDEVEVDEGGDEKSSILKLERFSFPSLITEQKQPKTPITITQNSFKTSTSSSSTTSTPITPSSNFINDISTPQQQQTPRIYKVSSIGSPLNSRDSSFTFELLNTPEYLKSQNQNHNTLKKSNTKFEIESDLKLEDGYDDYDYEYDDDDEYDDDYEDEDEDEDKVNEEFTNTLISLKAANISRMSRLNILSE</sequence>
<organism evidence="3 4">
    <name type="scientific">[Candida] arabinofermentans NRRL YB-2248</name>
    <dbReference type="NCBI Taxonomy" id="983967"/>
    <lineage>
        <taxon>Eukaryota</taxon>
        <taxon>Fungi</taxon>
        <taxon>Dikarya</taxon>
        <taxon>Ascomycota</taxon>
        <taxon>Saccharomycotina</taxon>
        <taxon>Pichiomycetes</taxon>
        <taxon>Pichiales</taxon>
        <taxon>Pichiaceae</taxon>
        <taxon>Ogataea</taxon>
        <taxon>Ogataea/Candida clade</taxon>
    </lineage>
</organism>
<dbReference type="EMBL" id="KV453857">
    <property type="protein sequence ID" value="ODV84303.1"/>
    <property type="molecule type" value="Genomic_DNA"/>
</dbReference>
<dbReference type="STRING" id="983967.A0A1E4SXS9"/>
<feature type="region of interest" description="Disordered" evidence="1">
    <location>
        <begin position="438"/>
        <end position="466"/>
    </location>
</feature>
<evidence type="ECO:0000313" key="3">
    <source>
        <dbReference type="EMBL" id="ODV84303.1"/>
    </source>
</evidence>
<dbReference type="OrthoDB" id="3992842at2759"/>
<feature type="compositionally biased region" description="Low complexity" evidence="1">
    <location>
        <begin position="190"/>
        <end position="206"/>
    </location>
</feature>
<feature type="region of interest" description="Disordered" evidence="1">
    <location>
        <begin position="330"/>
        <end position="381"/>
    </location>
</feature>
<feature type="compositionally biased region" description="Low complexity" evidence="1">
    <location>
        <begin position="170"/>
        <end position="183"/>
    </location>
</feature>
<dbReference type="AlphaFoldDB" id="A0A1E4SXS9"/>
<proteinExistence type="predicted"/>
<dbReference type="PROSITE" id="PS50108">
    <property type="entry name" value="CRIB"/>
    <property type="match status" value="1"/>
</dbReference>
<feature type="domain" description="CRIB" evidence="2">
    <location>
        <begin position="74"/>
        <end position="87"/>
    </location>
</feature>
<protein>
    <recommendedName>
        <fullName evidence="2">CRIB domain-containing protein</fullName>
    </recommendedName>
</protein>
<evidence type="ECO:0000259" key="2">
    <source>
        <dbReference type="PROSITE" id="PS50108"/>
    </source>
</evidence>
<reference evidence="4" key="1">
    <citation type="submission" date="2016-04" db="EMBL/GenBank/DDBJ databases">
        <title>Comparative genomics of biotechnologically important yeasts.</title>
        <authorList>
            <consortium name="DOE Joint Genome Institute"/>
            <person name="Riley R."/>
            <person name="Haridas S."/>
            <person name="Wolfe K.H."/>
            <person name="Lopes M.R."/>
            <person name="Hittinger C.T."/>
            <person name="Goker M."/>
            <person name="Salamov A."/>
            <person name="Wisecaver J."/>
            <person name="Long T.M."/>
            <person name="Aerts A.L."/>
            <person name="Barry K."/>
            <person name="Choi C."/>
            <person name="Clum A."/>
            <person name="Coughlan A.Y."/>
            <person name="Deshpande S."/>
            <person name="Douglass A.P."/>
            <person name="Hanson S.J."/>
            <person name="Klenk H.-P."/>
            <person name="Labutti K."/>
            <person name="Lapidus A."/>
            <person name="Lindquist E."/>
            <person name="Lipzen A."/>
            <person name="Meier-Kolthoff J.P."/>
            <person name="Ohm R.A."/>
            <person name="Otillar R.P."/>
            <person name="Pangilinan J."/>
            <person name="Peng Y."/>
            <person name="Rokas A."/>
            <person name="Rosa C.A."/>
            <person name="Scheuner C."/>
            <person name="Sibirny A.A."/>
            <person name="Slot J.C."/>
            <person name="Stielow J.B."/>
            <person name="Sun H."/>
            <person name="Kurtzman C.P."/>
            <person name="Blackwell M."/>
            <person name="Grigoriev I.V."/>
            <person name="Jeffries T.W."/>
        </authorList>
    </citation>
    <scope>NUCLEOTIDE SEQUENCE [LARGE SCALE GENOMIC DNA]</scope>
    <source>
        <strain evidence="4">NRRL YB-2248</strain>
    </source>
</reference>